<dbReference type="Pfam" id="PF07885">
    <property type="entry name" value="Ion_trans_2"/>
    <property type="match status" value="1"/>
</dbReference>
<gene>
    <name evidence="3" type="ORF">NPX36_10985</name>
</gene>
<evidence type="ECO:0000313" key="4">
    <source>
        <dbReference type="Proteomes" id="UP001317001"/>
    </source>
</evidence>
<keyword evidence="3" id="KW-0407">Ion channel</keyword>
<dbReference type="GO" id="GO:0034220">
    <property type="term" value="P:monoatomic ion transmembrane transport"/>
    <property type="evidence" value="ECO:0007669"/>
    <property type="project" value="UniProtKB-KW"/>
</dbReference>
<keyword evidence="3" id="KW-0406">Ion transport</keyword>
<dbReference type="InterPro" id="IPR013099">
    <property type="entry name" value="K_chnl_dom"/>
</dbReference>
<evidence type="ECO:0000256" key="1">
    <source>
        <dbReference type="SAM" id="Phobius"/>
    </source>
</evidence>
<evidence type="ECO:0000313" key="3">
    <source>
        <dbReference type="EMBL" id="UUV20838.1"/>
    </source>
</evidence>
<keyword evidence="3" id="KW-0813">Transport</keyword>
<dbReference type="SUPFAM" id="SSF81324">
    <property type="entry name" value="Voltage-gated potassium channels"/>
    <property type="match status" value="1"/>
</dbReference>
<dbReference type="EMBL" id="CP102382">
    <property type="protein sequence ID" value="UUV20838.1"/>
    <property type="molecule type" value="Genomic_DNA"/>
</dbReference>
<reference evidence="3 4" key="1">
    <citation type="submission" date="2022-08" db="EMBL/GenBank/DDBJ databases">
        <title>Myroides zhujiangensis sp. nov., a novel bacterium isolated from sediment in the Pearl River Estuary.</title>
        <authorList>
            <person name="Cui L."/>
        </authorList>
    </citation>
    <scope>NUCLEOTIDE SEQUENCE [LARGE SCALE GENOMIC DNA]</scope>
    <source>
        <strain evidence="3 4">SCSIO 72103</strain>
    </source>
</reference>
<feature type="transmembrane region" description="Helical" evidence="1">
    <location>
        <begin position="66"/>
        <end position="84"/>
    </location>
</feature>
<keyword evidence="1" id="KW-0472">Membrane</keyword>
<dbReference type="Gene3D" id="1.10.287.70">
    <property type="match status" value="1"/>
</dbReference>
<feature type="transmembrane region" description="Helical" evidence="1">
    <location>
        <begin position="12"/>
        <end position="35"/>
    </location>
</feature>
<accession>A0ABY5NQN3</accession>
<feature type="transmembrane region" description="Helical" evidence="1">
    <location>
        <begin position="126"/>
        <end position="148"/>
    </location>
</feature>
<proteinExistence type="predicted"/>
<keyword evidence="4" id="KW-1185">Reference proteome</keyword>
<feature type="transmembrane region" description="Helical" evidence="1">
    <location>
        <begin position="200"/>
        <end position="221"/>
    </location>
</feature>
<protein>
    <submittedName>
        <fullName evidence="3">Potassium channel family protein</fullName>
    </submittedName>
</protein>
<dbReference type="RefSeq" id="WP_257498751.1">
    <property type="nucleotide sequence ID" value="NZ_CP102382.1"/>
</dbReference>
<keyword evidence="1" id="KW-1133">Transmembrane helix</keyword>
<evidence type="ECO:0000259" key="2">
    <source>
        <dbReference type="Pfam" id="PF07885"/>
    </source>
</evidence>
<feature type="domain" description="Potassium channel" evidence="2">
    <location>
        <begin position="142"/>
        <end position="218"/>
    </location>
</feature>
<feature type="transmembrane region" description="Helical" evidence="1">
    <location>
        <begin position="41"/>
        <end position="59"/>
    </location>
</feature>
<dbReference type="Proteomes" id="UP001317001">
    <property type="component" value="Chromosome"/>
</dbReference>
<feature type="transmembrane region" description="Helical" evidence="1">
    <location>
        <begin position="168"/>
        <end position="188"/>
    </location>
</feature>
<feature type="transmembrane region" description="Helical" evidence="1">
    <location>
        <begin position="90"/>
        <end position="114"/>
    </location>
</feature>
<sequence length="227" mass="25239">MKRYINKLQSYWLADVSFATLLVMLIAVVFVLPIVMQNNNHGVLVFNILLLSVFLTGAFSTSNKWLIFISITLFSVHLILRAVRFGNNPYSYYVLENVIAIANAFLFIIINLRLLFRDQSINAYRIIGAINVYLLIALMGALVLEVIHATVGSSIAGNVNLNGSDIDYIHFIYFSLSSLTTVGFGDIYPVNVFSKMLATFLSLLGVLFPAVIIARLVGMAANTKDFK</sequence>
<organism evidence="3 4">
    <name type="scientific">Paenimyroides aestuarii</name>
    <dbReference type="NCBI Taxonomy" id="2968490"/>
    <lineage>
        <taxon>Bacteria</taxon>
        <taxon>Pseudomonadati</taxon>
        <taxon>Bacteroidota</taxon>
        <taxon>Flavobacteriia</taxon>
        <taxon>Flavobacteriales</taxon>
        <taxon>Flavobacteriaceae</taxon>
        <taxon>Paenimyroides</taxon>
    </lineage>
</organism>
<name>A0ABY5NQN3_9FLAO</name>
<keyword evidence="1" id="KW-0812">Transmembrane</keyword>